<dbReference type="AlphaFoldDB" id="A0AAD4I1R2"/>
<name>A0AAD4I1R2_9PEZI</name>
<sequence>MAKHNLGLCMLAMGELGKSYISATAAYKLFETAIQKVEKARGCEGQASASVITDVWLPWTNGAGTCETWMDFQNTNEALGNGDISRILSMADWTD</sequence>
<keyword evidence="2" id="KW-1185">Reference proteome</keyword>
<comment type="caution">
    <text evidence="1">The sequence shown here is derived from an EMBL/GenBank/DDBJ whole genome shotgun (WGS) entry which is preliminary data.</text>
</comment>
<organism evidence="1 2">
    <name type="scientific">Staphylotrichum longicolle</name>
    <dbReference type="NCBI Taxonomy" id="669026"/>
    <lineage>
        <taxon>Eukaryota</taxon>
        <taxon>Fungi</taxon>
        <taxon>Dikarya</taxon>
        <taxon>Ascomycota</taxon>
        <taxon>Pezizomycotina</taxon>
        <taxon>Sordariomycetes</taxon>
        <taxon>Sordariomycetidae</taxon>
        <taxon>Sordariales</taxon>
        <taxon>Chaetomiaceae</taxon>
        <taxon>Staphylotrichum</taxon>
    </lineage>
</organism>
<proteinExistence type="predicted"/>
<accession>A0AAD4I1R2</accession>
<evidence type="ECO:0000313" key="2">
    <source>
        <dbReference type="Proteomes" id="UP001197093"/>
    </source>
</evidence>
<dbReference type="Proteomes" id="UP001197093">
    <property type="component" value="Unassembled WGS sequence"/>
</dbReference>
<dbReference type="EMBL" id="JAHCVI010000002">
    <property type="protein sequence ID" value="KAG7289278.1"/>
    <property type="molecule type" value="Genomic_DNA"/>
</dbReference>
<gene>
    <name evidence="1" type="ORF">NEMBOFW57_005644</name>
</gene>
<evidence type="ECO:0000313" key="1">
    <source>
        <dbReference type="EMBL" id="KAG7289278.1"/>
    </source>
</evidence>
<reference evidence="1" key="1">
    <citation type="submission" date="2023-02" db="EMBL/GenBank/DDBJ databases">
        <authorList>
            <person name="Palmer J.M."/>
        </authorList>
    </citation>
    <scope>NUCLEOTIDE SEQUENCE</scope>
    <source>
        <strain evidence="1">FW57</strain>
    </source>
</reference>
<protein>
    <submittedName>
        <fullName evidence="1">Uncharacterized protein</fullName>
    </submittedName>
</protein>